<organism evidence="1 2">
    <name type="scientific">Flectobacillus roseus</name>
    <dbReference type="NCBI Taxonomy" id="502259"/>
    <lineage>
        <taxon>Bacteria</taxon>
        <taxon>Pseudomonadati</taxon>
        <taxon>Bacteroidota</taxon>
        <taxon>Cytophagia</taxon>
        <taxon>Cytophagales</taxon>
        <taxon>Flectobacillaceae</taxon>
        <taxon>Flectobacillus</taxon>
    </lineage>
</organism>
<protein>
    <recommendedName>
        <fullName evidence="3">VCBS repeat-containing protein</fullName>
    </recommendedName>
</protein>
<dbReference type="PROSITE" id="PS51257">
    <property type="entry name" value="PROKAR_LIPOPROTEIN"/>
    <property type="match status" value="1"/>
</dbReference>
<name>A0ABT6YFA2_9BACT</name>
<evidence type="ECO:0008006" key="3">
    <source>
        <dbReference type="Google" id="ProtNLM"/>
    </source>
</evidence>
<dbReference type="EMBL" id="JASHIF010000027">
    <property type="protein sequence ID" value="MDI9862281.1"/>
    <property type="molecule type" value="Genomic_DNA"/>
</dbReference>
<accession>A0ABT6YFA2</accession>
<gene>
    <name evidence="1" type="ORF">QM524_23865</name>
</gene>
<reference evidence="1 2" key="1">
    <citation type="submission" date="2023-05" db="EMBL/GenBank/DDBJ databases">
        <title>Novel species of genus Flectobacillus isolated from stream in China.</title>
        <authorList>
            <person name="Lu H."/>
        </authorList>
    </citation>
    <scope>NUCLEOTIDE SEQUENCE [LARGE SCALE GENOMIC DNA]</scope>
    <source>
        <strain evidence="1 2">KCTC 42575</strain>
    </source>
</reference>
<dbReference type="RefSeq" id="WP_283346549.1">
    <property type="nucleotide sequence ID" value="NZ_JASHIF010000027.1"/>
</dbReference>
<sequence>MKLINYTFTIAIILLIISCGQPQEEKSVDTNQSNPTETLIDLKETVRTGNASPIEVQENWDSLNNSKILTKAIRMAEKLKGLNIFKKKYFISTPDSSDKVEVNLKEGFYFSNKFPHLIIRRKTSSTLFIDIFSKNKGKFQKVLSHEQSILEYTGDTITDINGDGLKDFIVNWYGATGCCLKAFSNVYLQRDDRKRFSRSLKFINPTFSPKEQIIRGVCYGHPGETEMYKFKWNKESVDTVEYIYYEKNNKGGKTGKLIVSKNLPSHPNHKILARRNDVPSEYRKIVGYDWFSDNLEETKNR</sequence>
<proteinExistence type="predicted"/>
<dbReference type="Proteomes" id="UP001236507">
    <property type="component" value="Unassembled WGS sequence"/>
</dbReference>
<evidence type="ECO:0000313" key="2">
    <source>
        <dbReference type="Proteomes" id="UP001236507"/>
    </source>
</evidence>
<evidence type="ECO:0000313" key="1">
    <source>
        <dbReference type="EMBL" id="MDI9862281.1"/>
    </source>
</evidence>
<keyword evidence="2" id="KW-1185">Reference proteome</keyword>
<comment type="caution">
    <text evidence="1">The sequence shown here is derived from an EMBL/GenBank/DDBJ whole genome shotgun (WGS) entry which is preliminary data.</text>
</comment>